<name>A0A2V5LAS5_9MICC</name>
<feature type="domain" description="Zinc finger DksA/TraR C4-type" evidence="5">
    <location>
        <begin position="83"/>
        <end position="114"/>
    </location>
</feature>
<dbReference type="OrthoDB" id="1121111at2"/>
<comment type="caution">
    <text evidence="6">The sequence shown here is derived from an EMBL/GenBank/DDBJ whole genome shotgun (WGS) entry which is preliminary data.</text>
</comment>
<dbReference type="Pfam" id="PF01258">
    <property type="entry name" value="zf-dskA_traR"/>
    <property type="match status" value="1"/>
</dbReference>
<dbReference type="EMBL" id="QJVD01000008">
    <property type="protein sequence ID" value="PYI67594.1"/>
    <property type="molecule type" value="Genomic_DNA"/>
</dbReference>
<gene>
    <name evidence="6" type="ORF">CVV68_09100</name>
</gene>
<evidence type="ECO:0000256" key="3">
    <source>
        <dbReference type="ARBA" id="ARBA00022833"/>
    </source>
</evidence>
<dbReference type="RefSeq" id="WP_110500694.1">
    <property type="nucleotide sequence ID" value="NZ_QJVD01000008.1"/>
</dbReference>
<dbReference type="InterPro" id="IPR000962">
    <property type="entry name" value="Znf_DskA_TraR"/>
</dbReference>
<keyword evidence="2" id="KW-0863">Zinc-finger</keyword>
<dbReference type="AlphaFoldDB" id="A0A2V5LAS5"/>
<proteinExistence type="predicted"/>
<organism evidence="6 7">
    <name type="scientific">Arthrobacter livingstonensis</name>
    <dbReference type="NCBI Taxonomy" id="670078"/>
    <lineage>
        <taxon>Bacteria</taxon>
        <taxon>Bacillati</taxon>
        <taxon>Actinomycetota</taxon>
        <taxon>Actinomycetes</taxon>
        <taxon>Micrococcales</taxon>
        <taxon>Micrococcaceae</taxon>
        <taxon>Arthrobacter</taxon>
    </lineage>
</organism>
<protein>
    <submittedName>
        <fullName evidence="6">TraR/DksA family transcriptional regulator</fullName>
    </submittedName>
</protein>
<keyword evidence="1" id="KW-0479">Metal-binding</keyword>
<reference evidence="6 7" key="1">
    <citation type="submission" date="2018-05" db="EMBL/GenBank/DDBJ databases">
        <title>Genetic diversity of glacier-inhabiting Cryobacterium bacteria in China and description of Cryobacterium mengkeensis sp. nov. and Arthrobacter glacialis sp. nov.</title>
        <authorList>
            <person name="Liu Q."/>
            <person name="Xin Y.-H."/>
        </authorList>
    </citation>
    <scope>NUCLEOTIDE SEQUENCE [LARGE SCALE GENOMIC DNA]</scope>
    <source>
        <strain evidence="6 7">LI2</strain>
    </source>
</reference>
<keyword evidence="3" id="KW-0862">Zinc</keyword>
<evidence type="ECO:0000256" key="4">
    <source>
        <dbReference type="PROSITE-ProRule" id="PRU00510"/>
    </source>
</evidence>
<keyword evidence="7" id="KW-1185">Reference proteome</keyword>
<dbReference type="Proteomes" id="UP000247832">
    <property type="component" value="Unassembled WGS sequence"/>
</dbReference>
<evidence type="ECO:0000259" key="5">
    <source>
        <dbReference type="Pfam" id="PF01258"/>
    </source>
</evidence>
<sequence>MPNDELFRELLAARVEHARGQLARLSGEIREVTLAHRDTPADDEHDPEGSTVTLERERAVALLAGVKAQLIELQDAQARLAHGTFGICERCGQPVPVERLEVRPQARHCVGCAGIRARGH</sequence>
<dbReference type="PROSITE" id="PS51128">
    <property type="entry name" value="ZF_DKSA_2"/>
    <property type="match status" value="1"/>
</dbReference>
<dbReference type="PANTHER" id="PTHR33823:SF4">
    <property type="entry name" value="GENERAL STRESS PROTEIN 16O"/>
    <property type="match status" value="1"/>
</dbReference>
<evidence type="ECO:0000256" key="2">
    <source>
        <dbReference type="ARBA" id="ARBA00022771"/>
    </source>
</evidence>
<accession>A0A2V5LAS5</accession>
<dbReference type="Gene3D" id="1.20.120.910">
    <property type="entry name" value="DksA, coiled-coil domain"/>
    <property type="match status" value="1"/>
</dbReference>
<dbReference type="SUPFAM" id="SSF57716">
    <property type="entry name" value="Glucocorticoid receptor-like (DNA-binding domain)"/>
    <property type="match status" value="1"/>
</dbReference>
<feature type="zinc finger region" description="dksA C4-type" evidence="4">
    <location>
        <begin position="88"/>
        <end position="112"/>
    </location>
</feature>
<dbReference type="GO" id="GO:0008270">
    <property type="term" value="F:zinc ion binding"/>
    <property type="evidence" value="ECO:0007669"/>
    <property type="project" value="UniProtKB-KW"/>
</dbReference>
<evidence type="ECO:0000313" key="7">
    <source>
        <dbReference type="Proteomes" id="UP000247832"/>
    </source>
</evidence>
<dbReference type="PANTHER" id="PTHR33823">
    <property type="entry name" value="RNA POLYMERASE-BINDING TRANSCRIPTION FACTOR DKSA-RELATED"/>
    <property type="match status" value="1"/>
</dbReference>
<evidence type="ECO:0000313" key="6">
    <source>
        <dbReference type="EMBL" id="PYI67594.1"/>
    </source>
</evidence>
<evidence type="ECO:0000256" key="1">
    <source>
        <dbReference type="ARBA" id="ARBA00022723"/>
    </source>
</evidence>